<protein>
    <submittedName>
        <fullName evidence="2">Acriflavin resistance protein</fullName>
    </submittedName>
</protein>
<feature type="transmembrane region" description="Helical" evidence="1">
    <location>
        <begin position="891"/>
        <end position="916"/>
    </location>
</feature>
<feature type="transmembrane region" description="Helical" evidence="1">
    <location>
        <begin position="865"/>
        <end position="885"/>
    </location>
</feature>
<accession>A0A366MTW6</accession>
<dbReference type="Gene3D" id="3.30.70.1430">
    <property type="entry name" value="Multidrug efflux transporter AcrB pore domain"/>
    <property type="match status" value="2"/>
</dbReference>
<dbReference type="PANTHER" id="PTHR32063:SF0">
    <property type="entry name" value="SWARMING MOTILITY PROTEIN SWRC"/>
    <property type="match status" value="1"/>
</dbReference>
<name>A0A366MTW6_9BACT</name>
<keyword evidence="1" id="KW-0812">Transmembrane</keyword>
<feature type="transmembrane region" description="Helical" evidence="1">
    <location>
        <begin position="838"/>
        <end position="858"/>
    </location>
</feature>
<dbReference type="EMBL" id="PDKB01000005">
    <property type="protein sequence ID" value="RBQ29507.1"/>
    <property type="molecule type" value="Genomic_DNA"/>
</dbReference>
<dbReference type="SUPFAM" id="SSF82866">
    <property type="entry name" value="Multidrug efflux transporter AcrB transmembrane domain"/>
    <property type="match status" value="2"/>
</dbReference>
<dbReference type="GO" id="GO:0005886">
    <property type="term" value="C:plasma membrane"/>
    <property type="evidence" value="ECO:0007669"/>
    <property type="project" value="TreeGrafter"/>
</dbReference>
<dbReference type="SUPFAM" id="SSF82693">
    <property type="entry name" value="Multidrug efflux transporter AcrB pore domain, PN1, PN2, PC1 and PC2 subdomains"/>
    <property type="match status" value="3"/>
</dbReference>
<dbReference type="Proteomes" id="UP000252669">
    <property type="component" value="Unassembled WGS sequence"/>
</dbReference>
<dbReference type="Gene3D" id="3.30.70.1320">
    <property type="entry name" value="Multidrug efflux transporter AcrB pore domain like"/>
    <property type="match status" value="1"/>
</dbReference>
<evidence type="ECO:0000313" key="2">
    <source>
        <dbReference type="EMBL" id="RBQ29507.1"/>
    </source>
</evidence>
<dbReference type="InterPro" id="IPR001036">
    <property type="entry name" value="Acrflvin-R"/>
</dbReference>
<dbReference type="OrthoDB" id="9806532at2"/>
<dbReference type="Gene3D" id="3.30.70.1440">
    <property type="entry name" value="Multidrug efflux transporter AcrB pore domain"/>
    <property type="match status" value="1"/>
</dbReference>
<dbReference type="AlphaFoldDB" id="A0A366MTW6"/>
<evidence type="ECO:0000313" key="3">
    <source>
        <dbReference type="Proteomes" id="UP000252669"/>
    </source>
</evidence>
<feature type="transmembrane region" description="Helical" evidence="1">
    <location>
        <begin position="350"/>
        <end position="370"/>
    </location>
</feature>
<gene>
    <name evidence="2" type="ORF">CRU91_04025</name>
</gene>
<feature type="transmembrane region" description="Helical" evidence="1">
    <location>
        <begin position="376"/>
        <end position="401"/>
    </location>
</feature>
<organism evidence="2 3">
    <name type="scientific">Aliarcobacter vitoriensis</name>
    <dbReference type="NCBI Taxonomy" id="2011099"/>
    <lineage>
        <taxon>Bacteria</taxon>
        <taxon>Pseudomonadati</taxon>
        <taxon>Campylobacterota</taxon>
        <taxon>Epsilonproteobacteria</taxon>
        <taxon>Campylobacterales</taxon>
        <taxon>Arcobacteraceae</taxon>
        <taxon>Aliarcobacter</taxon>
    </lineage>
</organism>
<feature type="transmembrane region" description="Helical" evidence="1">
    <location>
        <begin position="452"/>
        <end position="480"/>
    </location>
</feature>
<proteinExistence type="predicted"/>
<feature type="transmembrane region" description="Helical" evidence="1">
    <location>
        <begin position="421"/>
        <end position="440"/>
    </location>
</feature>
<keyword evidence="3" id="KW-1185">Reference proteome</keyword>
<keyword evidence="1" id="KW-1133">Transmembrane helix</keyword>
<dbReference type="PRINTS" id="PR00702">
    <property type="entry name" value="ACRIFLAVINRP"/>
</dbReference>
<dbReference type="Pfam" id="PF00873">
    <property type="entry name" value="ACR_tran"/>
    <property type="match status" value="1"/>
</dbReference>
<feature type="transmembrane region" description="Helical" evidence="1">
    <location>
        <begin position="517"/>
        <end position="539"/>
    </location>
</feature>
<reference evidence="2 3" key="1">
    <citation type="submission" date="2017-10" db="EMBL/GenBank/DDBJ databases">
        <title>Genomics of the genus Arcobacter.</title>
        <authorList>
            <person name="Perez-Cataluna A."/>
            <person name="Figueras M.J."/>
        </authorList>
    </citation>
    <scope>NUCLEOTIDE SEQUENCE [LARGE SCALE GENOMIC DNA]</scope>
    <source>
        <strain evidence="2 3">CECT 9230</strain>
    </source>
</reference>
<feature type="transmembrane region" description="Helical" evidence="1">
    <location>
        <begin position="937"/>
        <end position="956"/>
    </location>
</feature>
<dbReference type="PANTHER" id="PTHR32063">
    <property type="match status" value="1"/>
</dbReference>
<keyword evidence="1" id="KW-0472">Membrane</keyword>
<feature type="transmembrane region" description="Helical" evidence="1">
    <location>
        <begin position="968"/>
        <end position="994"/>
    </location>
</feature>
<dbReference type="Gene3D" id="3.30.2090.10">
    <property type="entry name" value="Multidrug efflux transporter AcrB TolC docking domain, DN and DC subdomains"/>
    <property type="match status" value="2"/>
</dbReference>
<feature type="transmembrane region" description="Helical" evidence="1">
    <location>
        <begin position="324"/>
        <end position="343"/>
    </location>
</feature>
<dbReference type="SUPFAM" id="SSF82714">
    <property type="entry name" value="Multidrug efflux transporter AcrB TolC docking domain, DN and DC subdomains"/>
    <property type="match status" value="2"/>
</dbReference>
<sequence>MYKLAISRPITTLMFVFALVFFGYTQMQKMPIAFLPNVDYPVVSIVTTYDQGSTEIIESKITDKIEEAISGISGIDIIRSDTSKNQSIVIAQFELSKPVEEAANDVRDKVSTVVLPIEADKPIIEKFSSSSAPIITLFLSTKLDNLDSLMLHANEVVKPILQSIEGVGEVDIAGFRDKVIKIYPDTTLLSKYNLDLNNLASKIDEENIKKDGGRVIQNEKEWNISIDSDAINVEELENIKIKDGIRLKDVAIVEETIKDERTFANYNTQKGVLLQVKKISGANEVNIAKVVKEKIPYIKELSSDFDINLLFDTTTFIESTYKSVQFDLILGCFLASLIVFVFLRNFTFTIIAAISLPVSILGVLAVMGWSDQTLNILTLTALTLSIGIIIDDAIVVIENIYKKLELGKSRYEAALEGVKEISFSILAISAMLLAIFIPIANMSGIVGKFFKSFGITIVASVIISYIIAITVIPMISSLLVNPKHSKFYLMTESIFLSMDRIYKNLLTKAINFKLTTLLGAFVIFVISIILSSNLGMVFMPKEDRSQFQISIKANADISMDEMKKTAINIQEELLSINEVDYSSLTIGLNGNIYESSIYVRLIPIEKRTKNQHQIMEEIRKKSKIFENIEINVNETDDMNSGAEIMTPFQLILKASDSKLAEQSAKKLINYLKTIEGTTNIQNNIQPKKAEVSIEILKQNSSKFGVKSSDIARVIAMAYSGEIAISNFNKNGKEYDIVMRLSDDLRTNKDVINQLNVKNDKEELIALSSLVNINSKEIASVIKRYDRQKQVTVGSDITNGLALDALVSFVVENEDKWLLDGVTYTFEGDAKDMQDTATAFGVAIMAAIIMIYLILASLYESPLQPIIIMSAMPLSFTGAFLGLYLANMNMSLFSMMGLFLLLGLVGKNSTLIVDAANRNRQNNIALDEAIIEAGISRLRPILMTTISMCLGMLPLAISVGEGSSIKAPMAISVISGLIISTILSLFVVPALYRLLAPLDDKVRKIYTHKRV</sequence>
<comment type="caution">
    <text evidence="2">The sequence shown here is derived from an EMBL/GenBank/DDBJ whole genome shotgun (WGS) entry which is preliminary data.</text>
</comment>
<dbReference type="RefSeq" id="WP_113893646.1">
    <property type="nucleotide sequence ID" value="NZ_JANJGA010000001.1"/>
</dbReference>
<dbReference type="InterPro" id="IPR027463">
    <property type="entry name" value="AcrB_DN_DC_subdom"/>
</dbReference>
<dbReference type="GO" id="GO:0042910">
    <property type="term" value="F:xenobiotic transmembrane transporter activity"/>
    <property type="evidence" value="ECO:0007669"/>
    <property type="project" value="TreeGrafter"/>
</dbReference>
<dbReference type="Gene3D" id="1.20.1640.10">
    <property type="entry name" value="Multidrug efflux transporter AcrB transmembrane domain"/>
    <property type="match status" value="2"/>
</dbReference>
<evidence type="ECO:0000256" key="1">
    <source>
        <dbReference type="SAM" id="Phobius"/>
    </source>
</evidence>